<evidence type="ECO:0000313" key="3">
    <source>
        <dbReference type="EMBL" id="OAQ82511.1"/>
    </source>
</evidence>
<gene>
    <name evidence="3" type="ORF">VFPBJ_05096</name>
</gene>
<protein>
    <submittedName>
        <fullName evidence="3">Zn-dependent hydrolases of the beta-lactamase protein</fullName>
    </submittedName>
</protein>
<dbReference type="InterPro" id="IPR036866">
    <property type="entry name" value="RibonucZ/Hydroxyglut_hydro"/>
</dbReference>
<dbReference type="Gene3D" id="3.60.15.10">
    <property type="entry name" value="Ribonuclease Z/Hydroxyacylglutathione hydrolase-like"/>
    <property type="match status" value="1"/>
</dbReference>
<dbReference type="PANTHER" id="PTHR43546:SF9">
    <property type="entry name" value="L-ASCORBATE-6-PHOSPHATE LACTONASE ULAG-RELATED"/>
    <property type="match status" value="1"/>
</dbReference>
<dbReference type="SUPFAM" id="SSF56281">
    <property type="entry name" value="Metallo-hydrolase/oxidoreductase"/>
    <property type="match status" value="1"/>
</dbReference>
<dbReference type="EMBL" id="LSBH01000003">
    <property type="protein sequence ID" value="OAQ82511.1"/>
    <property type="molecule type" value="Genomic_DNA"/>
</dbReference>
<sequence length="263" mass="28531">MATFKSSLKITYIGTATAILDIDGVKLITDPVFSQAGSEWDKGIAILRTSISPALQLQDLPALDAVLLSHEDHEDNLDELGRQLLDGRKVLTTVDGANKLAPRPDVRGLKPWETVDLNVGGKSFQVTATPCVHLPGGECTGFVLTNAEFGETNGLPNAIYISGDTIYIDDLARLKEKFNISVAILNLGAASVPVSDPPLVITMDGKQAAQLIREIEPDIVVPLHFEGWDHFAQGREEVLEVFKREGIESKVQWLPRGVATNIV</sequence>
<dbReference type="AlphaFoldDB" id="A0A179GZ42"/>
<evidence type="ECO:0000259" key="2">
    <source>
        <dbReference type="Pfam" id="PF12706"/>
    </source>
</evidence>
<keyword evidence="1 3" id="KW-0378">Hydrolase</keyword>
<dbReference type="InterPro" id="IPR050114">
    <property type="entry name" value="UPF0173_UPF0282_UlaG_hydrolase"/>
</dbReference>
<dbReference type="Pfam" id="PF12706">
    <property type="entry name" value="Lactamase_B_2"/>
    <property type="match status" value="1"/>
</dbReference>
<dbReference type="PANTHER" id="PTHR43546">
    <property type="entry name" value="UPF0173 METAL-DEPENDENT HYDROLASE MJ1163-RELATED"/>
    <property type="match status" value="1"/>
</dbReference>
<organism evidence="3 4">
    <name type="scientific">Purpureocillium lilacinum</name>
    <name type="common">Paecilomyces lilacinus</name>
    <dbReference type="NCBI Taxonomy" id="33203"/>
    <lineage>
        <taxon>Eukaryota</taxon>
        <taxon>Fungi</taxon>
        <taxon>Dikarya</taxon>
        <taxon>Ascomycota</taxon>
        <taxon>Pezizomycotina</taxon>
        <taxon>Sordariomycetes</taxon>
        <taxon>Hypocreomycetidae</taxon>
        <taxon>Hypocreales</taxon>
        <taxon>Ophiocordycipitaceae</taxon>
        <taxon>Purpureocillium</taxon>
    </lineage>
</organism>
<feature type="domain" description="Metallo-beta-lactamase" evidence="2">
    <location>
        <begin position="28"/>
        <end position="225"/>
    </location>
</feature>
<dbReference type="GO" id="GO:0016787">
    <property type="term" value="F:hydrolase activity"/>
    <property type="evidence" value="ECO:0007669"/>
    <property type="project" value="UniProtKB-KW"/>
</dbReference>
<name>A0A179GZ42_PURLI</name>
<accession>A0A179GZ42</accession>
<comment type="caution">
    <text evidence="3">The sequence shown here is derived from an EMBL/GenBank/DDBJ whole genome shotgun (WGS) entry which is preliminary data.</text>
</comment>
<reference evidence="3 4" key="1">
    <citation type="submission" date="2016-01" db="EMBL/GenBank/DDBJ databases">
        <title>Biosynthesis of antibiotic leucinostatins and their inhibition on Phytophthora in bio-control Purpureocillium lilacinum.</title>
        <authorList>
            <person name="Wang G."/>
            <person name="Liu Z."/>
            <person name="Lin R."/>
            <person name="Li E."/>
            <person name="Mao Z."/>
            <person name="Ling J."/>
            <person name="Yin W."/>
            <person name="Xie B."/>
        </authorList>
    </citation>
    <scope>NUCLEOTIDE SEQUENCE [LARGE SCALE GENOMIC DNA]</scope>
    <source>
        <strain evidence="3">PLBJ-1</strain>
    </source>
</reference>
<dbReference type="Proteomes" id="UP000078240">
    <property type="component" value="Unassembled WGS sequence"/>
</dbReference>
<dbReference type="InterPro" id="IPR001279">
    <property type="entry name" value="Metallo-B-lactamas"/>
</dbReference>
<evidence type="ECO:0000256" key="1">
    <source>
        <dbReference type="ARBA" id="ARBA00022801"/>
    </source>
</evidence>
<evidence type="ECO:0000313" key="4">
    <source>
        <dbReference type="Proteomes" id="UP000078240"/>
    </source>
</evidence>
<proteinExistence type="predicted"/>